<feature type="binding site" evidence="16">
    <location>
        <position position="192"/>
    </location>
    <ligand>
        <name>UDP-N-acetyl-alpha-D-muramoyl-L-alanyl-D-glutamate</name>
        <dbReference type="ChEBI" id="CHEBI:83900"/>
    </ligand>
</feature>
<comment type="similarity">
    <text evidence="1 16">Belongs to the MurCDEF family. MurE subfamily.</text>
</comment>
<dbReference type="InterPro" id="IPR005761">
    <property type="entry name" value="UDP-N-AcMur-Glu-dNH2Pim_ligase"/>
</dbReference>
<dbReference type="EMBL" id="NMQA01000286">
    <property type="protein sequence ID" value="PLZ95632.1"/>
    <property type="molecule type" value="Genomic_DNA"/>
</dbReference>
<dbReference type="NCBIfam" id="NF001126">
    <property type="entry name" value="PRK00139.1-4"/>
    <property type="match status" value="1"/>
</dbReference>
<keyword evidence="7 16" id="KW-0131">Cell cycle</keyword>
<dbReference type="PANTHER" id="PTHR23135">
    <property type="entry name" value="MUR LIGASE FAMILY MEMBER"/>
    <property type="match status" value="1"/>
</dbReference>
<keyword evidence="16" id="KW-0547">Nucleotide-binding</keyword>
<evidence type="ECO:0000256" key="15">
    <source>
        <dbReference type="ARBA" id="ARBA00081560"/>
    </source>
</evidence>
<dbReference type="GO" id="GO:0000287">
    <property type="term" value="F:magnesium ion binding"/>
    <property type="evidence" value="ECO:0007669"/>
    <property type="project" value="UniProtKB-UniRule"/>
</dbReference>
<dbReference type="EC" id="6.3.2.13" evidence="11 16"/>
<evidence type="ECO:0000256" key="14">
    <source>
        <dbReference type="ARBA" id="ARBA00076158"/>
    </source>
</evidence>
<feature type="binding site" evidence="16">
    <location>
        <begin position="159"/>
        <end position="160"/>
    </location>
    <ligand>
        <name>UDP-N-acetyl-alpha-D-muramoyl-L-alanyl-D-glutamate</name>
        <dbReference type="ChEBI" id="CHEBI:83900"/>
    </ligand>
</feature>
<evidence type="ECO:0000256" key="10">
    <source>
        <dbReference type="ARBA" id="ARBA00056782"/>
    </source>
</evidence>
<feature type="binding site" evidence="16">
    <location>
        <position position="33"/>
    </location>
    <ligand>
        <name>UDP-N-acetyl-alpha-D-muramoyl-L-alanyl-D-glutamate</name>
        <dbReference type="ChEBI" id="CHEBI:83900"/>
    </ligand>
</feature>
<dbReference type="FunFam" id="3.90.190.20:FF:000006">
    <property type="entry name" value="UDP-N-acetylmuramoyl-L-alanyl-D-glutamate--2,6-diaminopimelate ligase"/>
    <property type="match status" value="1"/>
</dbReference>
<keyword evidence="2 16" id="KW-0436">Ligase</keyword>
<dbReference type="InterPro" id="IPR013221">
    <property type="entry name" value="Mur_ligase_cen"/>
</dbReference>
<comment type="cofactor">
    <cofactor evidence="16">
        <name>Mg(2+)</name>
        <dbReference type="ChEBI" id="CHEBI:18420"/>
    </cofactor>
</comment>
<dbReference type="Gene3D" id="3.40.1390.10">
    <property type="entry name" value="MurE/MurF, N-terminal domain"/>
    <property type="match status" value="1"/>
</dbReference>
<dbReference type="GO" id="GO:0051301">
    <property type="term" value="P:cell division"/>
    <property type="evidence" value="ECO:0007669"/>
    <property type="project" value="UniProtKB-KW"/>
</dbReference>
<keyword evidence="8 16" id="KW-0961">Cell wall biogenesis/degradation</keyword>
<dbReference type="RefSeq" id="WP_102174736.1">
    <property type="nucleotide sequence ID" value="NZ_NMQA01000286.1"/>
</dbReference>
<evidence type="ECO:0000256" key="16">
    <source>
        <dbReference type="HAMAP-Rule" id="MF_00208"/>
    </source>
</evidence>
<dbReference type="GO" id="GO:0071555">
    <property type="term" value="P:cell wall organization"/>
    <property type="evidence" value="ECO:0007669"/>
    <property type="project" value="UniProtKB-KW"/>
</dbReference>
<dbReference type="PANTHER" id="PTHR23135:SF4">
    <property type="entry name" value="UDP-N-ACETYLMURAMOYL-L-ALANYL-D-GLUTAMATE--2,6-DIAMINOPIMELATE LIGASE MURE HOMOLOG, CHLOROPLASTIC"/>
    <property type="match status" value="1"/>
</dbReference>
<dbReference type="UniPathway" id="UPA00219"/>
<comment type="function">
    <text evidence="10 16">Catalyzes the addition of meso-diaminopimelic acid to the nucleotide precursor UDP-N-acetylmuramoyl-L-alanyl-D-glutamate (UMAG) in the biosynthesis of bacterial cell-wall peptidoglycan.</text>
</comment>
<evidence type="ECO:0000256" key="3">
    <source>
        <dbReference type="ARBA" id="ARBA00022618"/>
    </source>
</evidence>
<comment type="caution">
    <text evidence="16">Lacks conserved residue(s) required for the propagation of feature annotation.</text>
</comment>
<evidence type="ECO:0000256" key="6">
    <source>
        <dbReference type="ARBA" id="ARBA00022984"/>
    </source>
</evidence>
<dbReference type="InterPro" id="IPR036615">
    <property type="entry name" value="Mur_ligase_C_dom_sf"/>
</dbReference>
<keyword evidence="16" id="KW-0460">Magnesium</keyword>
<proteinExistence type="inferred from homology"/>
<organism evidence="21 22">
    <name type="scientific">Fischerella thermalis CCMEE 5268</name>
    <dbReference type="NCBI Taxonomy" id="2019662"/>
    <lineage>
        <taxon>Bacteria</taxon>
        <taxon>Bacillati</taxon>
        <taxon>Cyanobacteriota</taxon>
        <taxon>Cyanophyceae</taxon>
        <taxon>Nostocales</taxon>
        <taxon>Hapalosiphonaceae</taxon>
        <taxon>Fischerella</taxon>
    </lineage>
</organism>
<evidence type="ECO:0000256" key="4">
    <source>
        <dbReference type="ARBA" id="ARBA00022840"/>
    </source>
</evidence>
<evidence type="ECO:0000256" key="12">
    <source>
        <dbReference type="ARBA" id="ARBA00072883"/>
    </source>
</evidence>
<dbReference type="InterPro" id="IPR004101">
    <property type="entry name" value="Mur_ligase_C"/>
</dbReference>
<evidence type="ECO:0000313" key="21">
    <source>
        <dbReference type="EMBL" id="PLZ95632.1"/>
    </source>
</evidence>
<feature type="binding site" evidence="16">
    <location>
        <position position="194"/>
    </location>
    <ligand>
        <name>UDP-N-acetyl-alpha-D-muramoyl-L-alanyl-D-glutamate</name>
        <dbReference type="ChEBI" id="CHEBI:83900"/>
    </ligand>
</feature>
<gene>
    <name evidence="16" type="primary">murE</name>
    <name evidence="21" type="ORF">CEN50_21690</name>
</gene>
<dbReference type="AlphaFoldDB" id="A0A2N6KB01"/>
<dbReference type="GO" id="GO:0005524">
    <property type="term" value="F:ATP binding"/>
    <property type="evidence" value="ECO:0007669"/>
    <property type="project" value="UniProtKB-UniRule"/>
</dbReference>
<keyword evidence="4 16" id="KW-0067">ATP-binding</keyword>
<evidence type="ECO:0000256" key="8">
    <source>
        <dbReference type="ARBA" id="ARBA00023316"/>
    </source>
</evidence>
<evidence type="ECO:0000259" key="18">
    <source>
        <dbReference type="Pfam" id="PF01225"/>
    </source>
</evidence>
<dbReference type="Gene3D" id="3.90.190.20">
    <property type="entry name" value="Mur ligase, C-terminal domain"/>
    <property type="match status" value="1"/>
</dbReference>
<keyword evidence="3 16" id="KW-0132">Cell division</keyword>
<dbReference type="SUPFAM" id="SSF53244">
    <property type="entry name" value="MurD-like peptide ligases, peptide-binding domain"/>
    <property type="match status" value="1"/>
</dbReference>
<keyword evidence="5 16" id="KW-0133">Cell shape</keyword>
<accession>A0A2N6KB01</accession>
<comment type="PTM">
    <text evidence="16">Carboxylation is probably crucial for Mg(2+) binding and, consequently, for the gamma-phosphate positioning of ATP.</text>
</comment>
<feature type="binding site" evidence="16">
    <location>
        <position position="186"/>
    </location>
    <ligand>
        <name>UDP-N-acetyl-alpha-D-muramoyl-L-alanyl-D-glutamate</name>
        <dbReference type="ChEBI" id="CHEBI:83900"/>
    </ligand>
</feature>
<comment type="caution">
    <text evidence="21">The sequence shown here is derived from an EMBL/GenBank/DDBJ whole genome shotgun (WGS) entry which is preliminary data.</text>
</comment>
<dbReference type="HAMAP" id="MF_00208">
    <property type="entry name" value="MurE"/>
    <property type="match status" value="1"/>
</dbReference>
<dbReference type="InterPro" id="IPR035911">
    <property type="entry name" value="MurE/MurF_N"/>
</dbReference>
<dbReference type="GO" id="GO:0009252">
    <property type="term" value="P:peptidoglycan biosynthetic process"/>
    <property type="evidence" value="ECO:0007669"/>
    <property type="project" value="UniProtKB-UniRule"/>
</dbReference>
<feature type="binding site" evidence="16">
    <location>
        <position position="469"/>
    </location>
    <ligand>
        <name>meso-2,6-diaminopimelate</name>
        <dbReference type="ChEBI" id="CHEBI:57791"/>
    </ligand>
</feature>
<sequence length="499" mass="54066">MKLRELLATVEGILHLPEHPAMDSEVTGLTTNSHATSPGDLFIGMPGTRVDGGDFWQSAIAAGAVAAIISPHAAQKHPPTPEACVITATDMIKACAQIAQVFYDYPGQKLKLVGVTGTNGKTTTTHLIEYFLNQANKPTALMGTLYTRWPGFTQTAVHTTPFAVELQHQLAAAIAAGNEYGVMEVSSHALAQGRVMGCQFEVGVFSNLTQDHLDFHRDMEDYFAAKALLFNSDYLKGRAIINVDDAYGQRLIASLDADQVWSYSVSNSTADLWMSDLSYEPNGVSGKLHTPKGDATFRSPLVGQYNLENLLAAVGAVLHLGLDLELVVSTIPHFPGVPGRMERVQVNPQQDISVIVDYAHTPDSLENLLKASRPFIPGKMICVFGCGGDRDRTKRPKMGKIAAELADVAVVTSDNPRTEDPERILQDILAGIPETVQPIVICDRATAIRSAILEAQPGDGVLLAGKGHEDYQILGTEKIHFDDREHARDALEERLRAKA</sequence>
<reference evidence="21 22" key="1">
    <citation type="submission" date="2017-07" db="EMBL/GenBank/DDBJ databases">
        <title>Genomes of Fischerella (Mastigocladus) sp. strains.</title>
        <authorList>
            <person name="Miller S.R."/>
        </authorList>
    </citation>
    <scope>NUCLEOTIDE SEQUENCE [LARGE SCALE GENOMIC DNA]</scope>
    <source>
        <strain evidence="21 22">CCMEE 5268</strain>
    </source>
</reference>
<evidence type="ECO:0000259" key="20">
    <source>
        <dbReference type="Pfam" id="PF08245"/>
    </source>
</evidence>
<feature type="binding site" evidence="16">
    <location>
        <begin position="117"/>
        <end position="123"/>
    </location>
    <ligand>
        <name>ATP</name>
        <dbReference type="ChEBI" id="CHEBI:30616"/>
    </ligand>
</feature>
<dbReference type="GO" id="GO:0008765">
    <property type="term" value="F:UDP-N-acetylmuramoylalanyl-D-glutamate-2,6-diaminopimelate ligase activity"/>
    <property type="evidence" value="ECO:0007669"/>
    <property type="project" value="UniProtKB-UniRule"/>
</dbReference>
<feature type="modified residue" description="N6-carboxylysine" evidence="16">
    <location>
        <position position="226"/>
    </location>
</feature>
<dbReference type="Proteomes" id="UP000235025">
    <property type="component" value="Unassembled WGS sequence"/>
</dbReference>
<evidence type="ECO:0000259" key="19">
    <source>
        <dbReference type="Pfam" id="PF02875"/>
    </source>
</evidence>
<evidence type="ECO:0000256" key="7">
    <source>
        <dbReference type="ARBA" id="ARBA00023306"/>
    </source>
</evidence>
<evidence type="ECO:0000256" key="17">
    <source>
        <dbReference type="RuleBase" id="RU004135"/>
    </source>
</evidence>
<keyword evidence="16" id="KW-0963">Cytoplasm</keyword>
<name>A0A2N6KB01_9CYAN</name>
<dbReference type="Pfam" id="PF01225">
    <property type="entry name" value="Mur_ligase"/>
    <property type="match status" value="1"/>
</dbReference>
<feature type="binding site" evidence="16">
    <location>
        <position position="465"/>
    </location>
    <ligand>
        <name>meso-2,6-diaminopimelate</name>
        <dbReference type="ChEBI" id="CHEBI:57791"/>
    </ligand>
</feature>
<protein>
    <recommendedName>
        <fullName evidence="12 16">UDP-N-acetylmuramoyl-L-alanyl-D-glutamate--2,6-diaminopimelate ligase</fullName>
        <ecNumber evidence="11 16">6.3.2.13</ecNumber>
    </recommendedName>
    <alternativeName>
        <fullName evidence="13 16">Meso-A2pm-adding enzyme</fullName>
    </alternativeName>
    <alternativeName>
        <fullName evidence="14 16">Meso-diaminopimelate-adding enzyme</fullName>
    </alternativeName>
    <alternativeName>
        <fullName evidence="15 16">UDP-MurNAc-L-Ala-D-Glu:meso-diaminopimelate ligase</fullName>
    </alternativeName>
    <alternativeName>
        <fullName evidence="16">UDP-MurNAc-tripeptide synthetase</fullName>
    </alternativeName>
    <alternativeName>
        <fullName evidence="16">UDP-N-acetylmuramyl-tripeptide synthetase</fullName>
    </alternativeName>
</protein>
<evidence type="ECO:0000256" key="13">
    <source>
        <dbReference type="ARBA" id="ARBA00075482"/>
    </source>
</evidence>
<dbReference type="InterPro" id="IPR036565">
    <property type="entry name" value="Mur-like_cat_sf"/>
</dbReference>
<dbReference type="InterPro" id="IPR000713">
    <property type="entry name" value="Mur_ligase_N"/>
</dbReference>
<dbReference type="SUPFAM" id="SSF63418">
    <property type="entry name" value="MurE/MurF N-terminal domain"/>
    <property type="match status" value="1"/>
</dbReference>
<dbReference type="Pfam" id="PF08245">
    <property type="entry name" value="Mur_ligase_M"/>
    <property type="match status" value="1"/>
</dbReference>
<evidence type="ECO:0000256" key="1">
    <source>
        <dbReference type="ARBA" id="ARBA00005898"/>
    </source>
</evidence>
<comment type="catalytic activity">
    <reaction evidence="9 16">
        <text>UDP-N-acetyl-alpha-D-muramoyl-L-alanyl-D-glutamate + meso-2,6-diaminopimelate + ATP = UDP-N-acetyl-alpha-D-muramoyl-L-alanyl-gamma-D-glutamyl-meso-2,6-diaminopimelate + ADP + phosphate + H(+)</text>
        <dbReference type="Rhea" id="RHEA:23676"/>
        <dbReference type="ChEBI" id="CHEBI:15378"/>
        <dbReference type="ChEBI" id="CHEBI:30616"/>
        <dbReference type="ChEBI" id="CHEBI:43474"/>
        <dbReference type="ChEBI" id="CHEBI:57791"/>
        <dbReference type="ChEBI" id="CHEBI:83900"/>
        <dbReference type="ChEBI" id="CHEBI:83905"/>
        <dbReference type="ChEBI" id="CHEBI:456216"/>
        <dbReference type="EC" id="6.3.2.13"/>
    </reaction>
</comment>
<feature type="short sequence motif" description="Meso-diaminopimelate recognition motif" evidence="16">
    <location>
        <begin position="414"/>
        <end position="417"/>
    </location>
</feature>
<evidence type="ECO:0000256" key="5">
    <source>
        <dbReference type="ARBA" id="ARBA00022960"/>
    </source>
</evidence>
<comment type="pathway">
    <text evidence="16 17">Cell wall biogenesis; peptidoglycan biosynthesis.</text>
</comment>
<feature type="binding site" evidence="16">
    <location>
        <begin position="414"/>
        <end position="417"/>
    </location>
    <ligand>
        <name>meso-2,6-diaminopimelate</name>
        <dbReference type="ChEBI" id="CHEBI:57791"/>
    </ligand>
</feature>
<feature type="domain" description="Mur ligase central" evidence="20">
    <location>
        <begin position="115"/>
        <end position="316"/>
    </location>
</feature>
<evidence type="ECO:0000313" key="22">
    <source>
        <dbReference type="Proteomes" id="UP000235025"/>
    </source>
</evidence>
<dbReference type="Pfam" id="PF02875">
    <property type="entry name" value="Mur_ligase_C"/>
    <property type="match status" value="1"/>
</dbReference>
<dbReference type="NCBIfam" id="NF001124">
    <property type="entry name" value="PRK00139.1-2"/>
    <property type="match status" value="1"/>
</dbReference>
<dbReference type="Gene3D" id="3.40.1190.10">
    <property type="entry name" value="Mur-like, catalytic domain"/>
    <property type="match status" value="1"/>
</dbReference>
<dbReference type="SUPFAM" id="SSF53623">
    <property type="entry name" value="MurD-like peptide ligases, catalytic domain"/>
    <property type="match status" value="1"/>
</dbReference>
<evidence type="ECO:0000256" key="2">
    <source>
        <dbReference type="ARBA" id="ARBA00022598"/>
    </source>
</evidence>
<dbReference type="GO" id="GO:0008360">
    <property type="term" value="P:regulation of cell shape"/>
    <property type="evidence" value="ECO:0007669"/>
    <property type="project" value="UniProtKB-KW"/>
</dbReference>
<keyword evidence="6 16" id="KW-0573">Peptidoglycan synthesis</keyword>
<feature type="domain" description="Mur ligase N-terminal catalytic" evidence="18">
    <location>
        <begin position="25"/>
        <end position="103"/>
    </location>
</feature>
<comment type="subcellular location">
    <subcellularLocation>
        <location evidence="16 17">Cytoplasm</location>
    </subcellularLocation>
</comment>
<dbReference type="GO" id="GO:0005737">
    <property type="term" value="C:cytoplasm"/>
    <property type="evidence" value="ECO:0007669"/>
    <property type="project" value="UniProtKB-SubCell"/>
</dbReference>
<evidence type="ECO:0000256" key="11">
    <source>
        <dbReference type="ARBA" id="ARBA00066633"/>
    </source>
</evidence>
<dbReference type="NCBIfam" id="TIGR01085">
    <property type="entry name" value="murE"/>
    <property type="match status" value="1"/>
</dbReference>
<feature type="domain" description="Mur ligase C-terminal" evidence="19">
    <location>
        <begin position="339"/>
        <end position="467"/>
    </location>
</feature>
<evidence type="ECO:0000256" key="9">
    <source>
        <dbReference type="ARBA" id="ARBA00050251"/>
    </source>
</evidence>
<feature type="binding site" evidence="16">
    <location>
        <position position="390"/>
    </location>
    <ligand>
        <name>meso-2,6-diaminopimelate</name>
        <dbReference type="ChEBI" id="CHEBI:57791"/>
    </ligand>
</feature>